<proteinExistence type="predicted"/>
<name>D7NW56_9CAUD</name>
<sequence length="89" mass="9886">MGGWTEGWAQVGNKPVRARFSQPSAAERAVADRLESKMTHIVYLGTGSDVRRGDELRRPGQTFRVLAVYEPSVPGTYLRADCEAYQVSQ</sequence>
<organism evidence="1 2">
    <name type="scientific">Streptomyces phage phiSASD1</name>
    <dbReference type="NCBI Taxonomy" id="747763"/>
    <lineage>
        <taxon>Viruses</taxon>
        <taxon>Duplodnaviria</taxon>
        <taxon>Heunggongvirae</taxon>
        <taxon>Uroviricota</taxon>
        <taxon>Caudoviricetes</taxon>
        <taxon>Sasdunavirus</taxon>
        <taxon>Sasdunavirus SASD1</taxon>
    </lineage>
</organism>
<evidence type="ECO:0000313" key="2">
    <source>
        <dbReference type="Proteomes" id="UP000000384"/>
    </source>
</evidence>
<accession>D7NW56</accession>
<gene>
    <name evidence="1" type="primary">30</name>
    <name evidence="1" type="ORF">phiSA1p10</name>
</gene>
<dbReference type="InterPro" id="IPR038666">
    <property type="entry name" value="SSP1_head-tail_sf"/>
</dbReference>
<reference evidence="1 2" key="1">
    <citation type="journal article" date="2010" name="Virology">
        <title>Complete genomic sequence analysis of the temperate bacteriophage phiSASD1 of Streptomyces avermitilis.</title>
        <authorList>
            <person name="Wang S."/>
            <person name="Qiao X."/>
            <person name="Liu X."/>
            <person name="Zhang X."/>
            <person name="Wang C."/>
            <person name="Zhao X."/>
            <person name="Chen Z."/>
            <person name="Wen Y."/>
            <person name="Song Y."/>
        </authorList>
    </citation>
    <scope>NUCLEOTIDE SEQUENCE [LARGE SCALE GENOMIC DNA]</scope>
</reference>
<dbReference type="GeneID" id="9284667"/>
<dbReference type="KEGG" id="vg:9284667"/>
<dbReference type="Gene3D" id="2.40.10.270">
    <property type="entry name" value="Bacteriophage SPP1 head-tail adaptor protein"/>
    <property type="match status" value="1"/>
</dbReference>
<protein>
    <submittedName>
        <fullName evidence="1">Gp30</fullName>
    </submittedName>
</protein>
<keyword evidence="2" id="KW-1185">Reference proteome</keyword>
<dbReference type="EMBL" id="GQ379227">
    <property type="protein sequence ID" value="ADE43454.1"/>
    <property type="molecule type" value="Genomic_DNA"/>
</dbReference>
<dbReference type="Proteomes" id="UP000000384">
    <property type="component" value="Segment"/>
</dbReference>
<dbReference type="RefSeq" id="YP_003714737.1">
    <property type="nucleotide sequence ID" value="NC_014229.1"/>
</dbReference>
<dbReference type="InterPro" id="IPR008767">
    <property type="entry name" value="Phage_SPP1_head-tail_adaptor"/>
</dbReference>
<evidence type="ECO:0000313" key="1">
    <source>
        <dbReference type="EMBL" id="ADE43454.1"/>
    </source>
</evidence>
<dbReference type="Pfam" id="PF05521">
    <property type="entry name" value="Phage_HCP"/>
    <property type="match status" value="1"/>
</dbReference>